<gene>
    <name evidence="1" type="ORF">THOM_3018</name>
</gene>
<protein>
    <submittedName>
        <fullName evidence="1">Uncharacterized protein</fullName>
    </submittedName>
</protein>
<reference evidence="1 2" key="1">
    <citation type="journal article" date="2012" name="PLoS Pathog.">
        <title>The genome of the obligate intracellular parasite Trachipleistophora hominis: new insights into microsporidian genome dynamics and reductive evolution.</title>
        <authorList>
            <person name="Heinz E."/>
            <person name="Williams T.A."/>
            <person name="Nakjang S."/>
            <person name="Noel C.J."/>
            <person name="Swan D.C."/>
            <person name="Goldberg A.V."/>
            <person name="Harris S.R."/>
            <person name="Weinmaier T."/>
            <person name="Markert S."/>
            <person name="Becher D."/>
            <person name="Bernhardt J."/>
            <person name="Dagan T."/>
            <person name="Hacker C."/>
            <person name="Lucocq J.M."/>
            <person name="Schweder T."/>
            <person name="Rattei T."/>
            <person name="Hall N."/>
            <person name="Hirt R.P."/>
            <person name="Embley T.M."/>
        </authorList>
    </citation>
    <scope>NUCLEOTIDE SEQUENCE [LARGE SCALE GENOMIC DNA]</scope>
</reference>
<dbReference type="AlphaFoldDB" id="L7JSP2"/>
<dbReference type="VEuPathDB" id="MicrosporidiaDB:THOM_3018"/>
<name>L7JSP2_TRAHO</name>
<dbReference type="Proteomes" id="UP000011185">
    <property type="component" value="Unassembled WGS sequence"/>
</dbReference>
<accession>L7JSP2</accession>
<keyword evidence="2" id="KW-1185">Reference proteome</keyword>
<evidence type="ECO:0000313" key="1">
    <source>
        <dbReference type="EMBL" id="ELQ74066.1"/>
    </source>
</evidence>
<dbReference type="EMBL" id="JH994079">
    <property type="protein sequence ID" value="ELQ74066.1"/>
    <property type="molecule type" value="Genomic_DNA"/>
</dbReference>
<dbReference type="HOGENOM" id="CLU_3299687_0_0_1"/>
<dbReference type="InParanoid" id="L7JSP2"/>
<evidence type="ECO:0000313" key="2">
    <source>
        <dbReference type="Proteomes" id="UP000011185"/>
    </source>
</evidence>
<proteinExistence type="predicted"/>
<organism evidence="1 2">
    <name type="scientific">Trachipleistophora hominis</name>
    <name type="common">Microsporidian parasite</name>
    <dbReference type="NCBI Taxonomy" id="72359"/>
    <lineage>
        <taxon>Eukaryota</taxon>
        <taxon>Fungi</taxon>
        <taxon>Fungi incertae sedis</taxon>
        <taxon>Microsporidia</taxon>
        <taxon>Pleistophoridae</taxon>
        <taxon>Trachipleistophora</taxon>
    </lineage>
</organism>
<sequence>MRRCEKREEETKNVKRENKEDEIKQKKRWRKSACRILRSF</sequence>